<dbReference type="PANTHER" id="PTHR47331">
    <property type="entry name" value="PHD-TYPE DOMAIN-CONTAINING PROTEIN"/>
    <property type="match status" value="1"/>
</dbReference>
<name>A0AAN8BED2_9TELE</name>
<dbReference type="AlphaFoldDB" id="A0AAN8BED2"/>
<dbReference type="Proteomes" id="UP001335648">
    <property type="component" value="Unassembled WGS sequence"/>
</dbReference>
<accession>A0AAN8BED2</accession>
<dbReference type="InterPro" id="IPR040676">
    <property type="entry name" value="DUF5641"/>
</dbReference>
<keyword evidence="3" id="KW-1185">Reference proteome</keyword>
<gene>
    <name evidence="2" type="ORF">CesoFtcFv8_019965</name>
</gene>
<dbReference type="EMBL" id="JAULUE010002061">
    <property type="protein sequence ID" value="KAK5883663.1"/>
    <property type="molecule type" value="Genomic_DNA"/>
</dbReference>
<evidence type="ECO:0000313" key="3">
    <source>
        <dbReference type="Proteomes" id="UP001335648"/>
    </source>
</evidence>
<protein>
    <recommendedName>
        <fullName evidence="1">DUF5641 domain-containing protein</fullName>
    </recommendedName>
</protein>
<reference evidence="2 3" key="1">
    <citation type="journal article" date="2023" name="Mol. Biol. Evol.">
        <title>Genomics of Secondarily Temperate Adaptation in the Only Non-Antarctic Icefish.</title>
        <authorList>
            <person name="Rivera-Colon A.G."/>
            <person name="Rayamajhi N."/>
            <person name="Minhas B.F."/>
            <person name="Madrigal G."/>
            <person name="Bilyk K.T."/>
            <person name="Yoon V."/>
            <person name="Hune M."/>
            <person name="Gregory S."/>
            <person name="Cheng C.H.C."/>
            <person name="Catchen J.M."/>
        </authorList>
    </citation>
    <scope>NUCLEOTIDE SEQUENCE [LARGE SCALE GENOMIC DNA]</scope>
    <source>
        <strain evidence="2">JC2023a</strain>
    </source>
</reference>
<dbReference type="Pfam" id="PF18701">
    <property type="entry name" value="DUF5641"/>
    <property type="match status" value="1"/>
</dbReference>
<evidence type="ECO:0000259" key="1">
    <source>
        <dbReference type="Pfam" id="PF18701"/>
    </source>
</evidence>
<sequence length="160" mass="18404">MDDEGLQTVLCEVESIINDRPITKISDDHNDLEALTPNHLLLLKAKSSVPPGVFRKEDVYSRRRWKQSQYLADLFWSKWTREYLPLLQERQKWTTPRRNFQPGDIILIVDDSAPRNSWVMGKVLKTMSDAKGAVRSVSVKTKTSVLVRPITKLCLLLEAV</sequence>
<evidence type="ECO:0000313" key="2">
    <source>
        <dbReference type="EMBL" id="KAK5883663.1"/>
    </source>
</evidence>
<comment type="caution">
    <text evidence="2">The sequence shown here is derived from an EMBL/GenBank/DDBJ whole genome shotgun (WGS) entry which is preliminary data.</text>
</comment>
<proteinExistence type="predicted"/>
<organism evidence="2 3">
    <name type="scientific">Champsocephalus esox</name>
    <name type="common">pike icefish</name>
    <dbReference type="NCBI Taxonomy" id="159716"/>
    <lineage>
        <taxon>Eukaryota</taxon>
        <taxon>Metazoa</taxon>
        <taxon>Chordata</taxon>
        <taxon>Craniata</taxon>
        <taxon>Vertebrata</taxon>
        <taxon>Euteleostomi</taxon>
        <taxon>Actinopterygii</taxon>
        <taxon>Neopterygii</taxon>
        <taxon>Teleostei</taxon>
        <taxon>Neoteleostei</taxon>
        <taxon>Acanthomorphata</taxon>
        <taxon>Eupercaria</taxon>
        <taxon>Perciformes</taxon>
        <taxon>Notothenioidei</taxon>
        <taxon>Channichthyidae</taxon>
        <taxon>Champsocephalus</taxon>
    </lineage>
</organism>
<dbReference type="PANTHER" id="PTHR47331:SF1">
    <property type="entry name" value="GAG-LIKE PROTEIN"/>
    <property type="match status" value="1"/>
</dbReference>
<feature type="domain" description="DUF5641" evidence="1">
    <location>
        <begin position="63"/>
        <end position="156"/>
    </location>
</feature>